<dbReference type="InterPro" id="IPR012910">
    <property type="entry name" value="Plug_dom"/>
</dbReference>
<dbReference type="Gene3D" id="2.40.170.20">
    <property type="entry name" value="TonB-dependent receptor, beta-barrel domain"/>
    <property type="match status" value="1"/>
</dbReference>
<evidence type="ECO:0000313" key="18">
    <source>
        <dbReference type="Proteomes" id="UP000566813"/>
    </source>
</evidence>
<organism evidence="17 18">
    <name type="scientific">Novosphingobium flavum</name>
    <dbReference type="NCBI Taxonomy" id="1778672"/>
    <lineage>
        <taxon>Bacteria</taxon>
        <taxon>Pseudomonadati</taxon>
        <taxon>Pseudomonadota</taxon>
        <taxon>Alphaproteobacteria</taxon>
        <taxon>Sphingomonadales</taxon>
        <taxon>Sphingomonadaceae</taxon>
        <taxon>Novosphingobium</taxon>
    </lineage>
</organism>
<evidence type="ECO:0000256" key="2">
    <source>
        <dbReference type="ARBA" id="ARBA00022448"/>
    </source>
</evidence>
<evidence type="ECO:0000256" key="1">
    <source>
        <dbReference type="ARBA" id="ARBA00004571"/>
    </source>
</evidence>
<accession>A0A7X1FTI0</accession>
<evidence type="ECO:0000256" key="13">
    <source>
        <dbReference type="SAM" id="MobiDB-lite"/>
    </source>
</evidence>
<dbReference type="Proteomes" id="UP000566813">
    <property type="component" value="Unassembled WGS sequence"/>
</dbReference>
<evidence type="ECO:0000259" key="16">
    <source>
        <dbReference type="Pfam" id="PF07715"/>
    </source>
</evidence>
<keyword evidence="14" id="KW-0732">Signal</keyword>
<dbReference type="PANTHER" id="PTHR32552">
    <property type="entry name" value="FERRICHROME IRON RECEPTOR-RELATED"/>
    <property type="match status" value="1"/>
</dbReference>
<dbReference type="Pfam" id="PF07715">
    <property type="entry name" value="Plug"/>
    <property type="match status" value="1"/>
</dbReference>
<evidence type="ECO:0000256" key="7">
    <source>
        <dbReference type="ARBA" id="ARBA00023065"/>
    </source>
</evidence>
<keyword evidence="10 11" id="KW-0998">Cell outer membrane</keyword>
<comment type="similarity">
    <text evidence="11 12">Belongs to the TonB-dependent receptor family.</text>
</comment>
<gene>
    <name evidence="17" type="ORF">H7F51_14400</name>
</gene>
<evidence type="ECO:0000256" key="4">
    <source>
        <dbReference type="ARBA" id="ARBA00022496"/>
    </source>
</evidence>
<evidence type="ECO:0000313" key="17">
    <source>
        <dbReference type="EMBL" id="MBC2666709.1"/>
    </source>
</evidence>
<evidence type="ECO:0000256" key="9">
    <source>
        <dbReference type="ARBA" id="ARBA00023136"/>
    </source>
</evidence>
<evidence type="ECO:0000256" key="5">
    <source>
        <dbReference type="ARBA" id="ARBA00022692"/>
    </source>
</evidence>
<feature type="region of interest" description="Disordered" evidence="13">
    <location>
        <begin position="207"/>
        <end position="230"/>
    </location>
</feature>
<sequence>MNTYRIGISALALAWVLPTVAQAQEQAPAEAGTKSAGLEEIVVTAEKRTVNVQKTAIAIDVMTSEKLAKNGVTDISALQAMDAGVQIAQSASATFVTVRGVSGRDATEIGDPAVAINVDGVFLQRPNGMNAAFFDLDRIEVLRGPQGTLYGRNATGGVVNIISKRPNFDLGGYAAVTVGNYKTVNGEGAINVPLGDSLAMRASFTSRNHDGYRNNTLPGSANEERGDDEKTKGARLQLLFKPDNHFSALLSGTYIDQGGNGPVGVGYMTSRPQAPTSPSEAETFPLSEPGVYGLVRKNLVTELNYDFGPVKATYLFGFAGLDLDHKYDIDGTAGQYGTQAYVFRRGEYSKDYSHEFRLASNGNGPFTWQVGAFFYKQNLKIRSFNTVIYNGQTITLRNFNYDVEVKSKAGFGQVSYALTDDLKVSAGVRFSEDTKQRTGFTLNGPSLTATWTTQPTLNRVDEGPGSKSKDTDTSWHLGIDYQISPSSLIYAKADKGYKSGGFTTINAYGPETVKAYEIGAKNRFLGNTLQVNLSAFIYDYTGQQVSQLTPNGTQVLNAGRSRVRGVEAQIDWRATPNDTIDLSVNYLNARFREFAVASGGVNVNLAGYRLVQAPDWAISGGYEHSFDLPNGATLAPRAQFLYRSEQYLTFFNRLNDRMRPYATVDLSATYTSPDKKWSLQAYVRNLTNQVVVTSANIGSFTGTNLYQFAAPRTFGGRLQVNF</sequence>
<dbReference type="InterPro" id="IPR000531">
    <property type="entry name" value="Beta-barrel_TonB"/>
</dbReference>
<keyword evidence="9 11" id="KW-0472">Membrane</keyword>
<evidence type="ECO:0000256" key="11">
    <source>
        <dbReference type="PROSITE-ProRule" id="PRU01360"/>
    </source>
</evidence>
<keyword evidence="17" id="KW-0675">Receptor</keyword>
<protein>
    <submittedName>
        <fullName evidence="17">TonB-dependent receptor</fullName>
    </submittedName>
</protein>
<reference evidence="17 18" key="1">
    <citation type="submission" date="2020-08" db="EMBL/GenBank/DDBJ databases">
        <title>The genome sequence of type strain Novosphingobium flavum NBRC 111647.</title>
        <authorList>
            <person name="Liu Y."/>
        </authorList>
    </citation>
    <scope>NUCLEOTIDE SEQUENCE [LARGE SCALE GENOMIC DNA]</scope>
    <source>
        <strain evidence="17 18">NBRC 111647</strain>
    </source>
</reference>
<dbReference type="InterPro" id="IPR036942">
    <property type="entry name" value="Beta-barrel_TonB_sf"/>
</dbReference>
<dbReference type="GO" id="GO:0006826">
    <property type="term" value="P:iron ion transport"/>
    <property type="evidence" value="ECO:0007669"/>
    <property type="project" value="UniProtKB-KW"/>
</dbReference>
<keyword evidence="7" id="KW-0406">Ion transport</keyword>
<dbReference type="PROSITE" id="PS52016">
    <property type="entry name" value="TONB_DEPENDENT_REC_3"/>
    <property type="match status" value="1"/>
</dbReference>
<evidence type="ECO:0000256" key="14">
    <source>
        <dbReference type="SAM" id="SignalP"/>
    </source>
</evidence>
<dbReference type="EMBL" id="JACLAW010000011">
    <property type="protein sequence ID" value="MBC2666709.1"/>
    <property type="molecule type" value="Genomic_DNA"/>
</dbReference>
<keyword evidence="4" id="KW-0410">Iron transport</keyword>
<dbReference type="RefSeq" id="WP_185665005.1">
    <property type="nucleotide sequence ID" value="NZ_JACLAW010000011.1"/>
</dbReference>
<dbReference type="GO" id="GO:0009279">
    <property type="term" value="C:cell outer membrane"/>
    <property type="evidence" value="ECO:0007669"/>
    <property type="project" value="UniProtKB-SubCell"/>
</dbReference>
<keyword evidence="6" id="KW-0408">Iron</keyword>
<name>A0A7X1FTI0_9SPHN</name>
<keyword evidence="2 11" id="KW-0813">Transport</keyword>
<feature type="domain" description="TonB-dependent receptor plug" evidence="16">
    <location>
        <begin position="52"/>
        <end position="158"/>
    </location>
</feature>
<keyword evidence="18" id="KW-1185">Reference proteome</keyword>
<feature type="domain" description="TonB-dependent receptor-like beta-barrel" evidence="15">
    <location>
        <begin position="252"/>
        <end position="686"/>
    </location>
</feature>
<proteinExistence type="inferred from homology"/>
<evidence type="ECO:0000256" key="6">
    <source>
        <dbReference type="ARBA" id="ARBA00023004"/>
    </source>
</evidence>
<evidence type="ECO:0000256" key="10">
    <source>
        <dbReference type="ARBA" id="ARBA00023237"/>
    </source>
</evidence>
<comment type="subcellular location">
    <subcellularLocation>
        <location evidence="1 11">Cell outer membrane</location>
        <topology evidence="1 11">Multi-pass membrane protein</topology>
    </subcellularLocation>
</comment>
<dbReference type="CDD" id="cd01347">
    <property type="entry name" value="ligand_gated_channel"/>
    <property type="match status" value="1"/>
</dbReference>
<dbReference type="InterPro" id="IPR039426">
    <property type="entry name" value="TonB-dep_rcpt-like"/>
</dbReference>
<keyword evidence="8 12" id="KW-0798">TonB box</keyword>
<comment type="caution">
    <text evidence="17">The sequence shown here is derived from an EMBL/GenBank/DDBJ whole genome shotgun (WGS) entry which is preliminary data.</text>
</comment>
<dbReference type="Pfam" id="PF00593">
    <property type="entry name" value="TonB_dep_Rec_b-barrel"/>
    <property type="match status" value="1"/>
</dbReference>
<evidence type="ECO:0000256" key="8">
    <source>
        <dbReference type="ARBA" id="ARBA00023077"/>
    </source>
</evidence>
<keyword evidence="5 11" id="KW-0812">Transmembrane</keyword>
<dbReference type="AlphaFoldDB" id="A0A7X1FTI0"/>
<keyword evidence="3 11" id="KW-1134">Transmembrane beta strand</keyword>
<dbReference type="PANTHER" id="PTHR32552:SF81">
    <property type="entry name" value="TONB-DEPENDENT OUTER MEMBRANE RECEPTOR"/>
    <property type="match status" value="1"/>
</dbReference>
<evidence type="ECO:0000259" key="15">
    <source>
        <dbReference type="Pfam" id="PF00593"/>
    </source>
</evidence>
<feature type="signal peptide" evidence="14">
    <location>
        <begin position="1"/>
        <end position="23"/>
    </location>
</feature>
<dbReference type="SUPFAM" id="SSF56935">
    <property type="entry name" value="Porins"/>
    <property type="match status" value="1"/>
</dbReference>
<feature type="chain" id="PRO_5031016308" evidence="14">
    <location>
        <begin position="24"/>
        <end position="722"/>
    </location>
</feature>
<evidence type="ECO:0000256" key="3">
    <source>
        <dbReference type="ARBA" id="ARBA00022452"/>
    </source>
</evidence>
<evidence type="ECO:0000256" key="12">
    <source>
        <dbReference type="RuleBase" id="RU003357"/>
    </source>
</evidence>